<dbReference type="InterPro" id="IPR038765">
    <property type="entry name" value="Papain-like_cys_pep_sf"/>
</dbReference>
<dbReference type="Gene3D" id="3.40.395.10">
    <property type="entry name" value="Adenoviral Proteinase, Chain A"/>
    <property type="match status" value="1"/>
</dbReference>
<name>A0A444X733_ARAHY</name>
<dbReference type="GO" id="GO:0008234">
    <property type="term" value="F:cysteine-type peptidase activity"/>
    <property type="evidence" value="ECO:0007669"/>
    <property type="project" value="InterPro"/>
</dbReference>
<dbReference type="InterPro" id="IPR003653">
    <property type="entry name" value="Peptidase_C48_C"/>
</dbReference>
<evidence type="ECO:0000256" key="3">
    <source>
        <dbReference type="ARBA" id="ARBA00022801"/>
    </source>
</evidence>
<keyword evidence="6" id="KW-1185">Reference proteome</keyword>
<comment type="similarity">
    <text evidence="1">Belongs to the peptidase C48 family.</text>
</comment>
<protein>
    <recommendedName>
        <fullName evidence="4">Ubiquitin-like protease family profile domain-containing protein</fullName>
    </recommendedName>
</protein>
<keyword evidence="3" id="KW-0378">Hydrolase</keyword>
<organism evidence="5 6">
    <name type="scientific">Arachis hypogaea</name>
    <name type="common">Peanut</name>
    <dbReference type="NCBI Taxonomy" id="3818"/>
    <lineage>
        <taxon>Eukaryota</taxon>
        <taxon>Viridiplantae</taxon>
        <taxon>Streptophyta</taxon>
        <taxon>Embryophyta</taxon>
        <taxon>Tracheophyta</taxon>
        <taxon>Spermatophyta</taxon>
        <taxon>Magnoliopsida</taxon>
        <taxon>eudicotyledons</taxon>
        <taxon>Gunneridae</taxon>
        <taxon>Pentapetalae</taxon>
        <taxon>rosids</taxon>
        <taxon>fabids</taxon>
        <taxon>Fabales</taxon>
        <taxon>Fabaceae</taxon>
        <taxon>Papilionoideae</taxon>
        <taxon>50 kb inversion clade</taxon>
        <taxon>dalbergioids sensu lato</taxon>
        <taxon>Dalbergieae</taxon>
        <taxon>Pterocarpus clade</taxon>
        <taxon>Arachis</taxon>
    </lineage>
</organism>
<sequence length="174" mass="20230">MSTIKSCGVWVMDSSSDPSFYHITHSTDAHKDACIGLHKAAMIYCCMWCDNHWFLVVIDLVQNQLVYLDSLRSPTAQSKRRHQIRKLEIFLDDLLDDRAWYANANTDKVECSEFEITEPKLVTDYSRMGLAIDMVLKYHNDNKIKAALKYWEFFSRSMIATLEAYLPEEITSFV</sequence>
<comment type="caution">
    <text evidence="5">The sequence shown here is derived from an EMBL/GenBank/DDBJ whole genome shotgun (WGS) entry which is preliminary data.</text>
</comment>
<keyword evidence="2" id="KW-0645">Protease</keyword>
<dbReference type="GO" id="GO:0006508">
    <property type="term" value="P:proteolysis"/>
    <property type="evidence" value="ECO:0007669"/>
    <property type="project" value="UniProtKB-KW"/>
</dbReference>
<evidence type="ECO:0000313" key="6">
    <source>
        <dbReference type="Proteomes" id="UP000289738"/>
    </source>
</evidence>
<dbReference type="Proteomes" id="UP000289738">
    <property type="component" value="Chromosome B10"/>
</dbReference>
<dbReference type="Pfam" id="PF02902">
    <property type="entry name" value="Peptidase_C48"/>
    <property type="match status" value="1"/>
</dbReference>
<feature type="domain" description="Ubiquitin-like protease family profile" evidence="4">
    <location>
        <begin position="39"/>
        <end position="119"/>
    </location>
</feature>
<evidence type="ECO:0000259" key="4">
    <source>
        <dbReference type="Pfam" id="PF02902"/>
    </source>
</evidence>
<dbReference type="AlphaFoldDB" id="A0A444X733"/>
<reference evidence="5 6" key="1">
    <citation type="submission" date="2019-01" db="EMBL/GenBank/DDBJ databases">
        <title>Sequencing of cultivated peanut Arachis hypogaea provides insights into genome evolution and oil improvement.</title>
        <authorList>
            <person name="Chen X."/>
        </authorList>
    </citation>
    <scope>NUCLEOTIDE SEQUENCE [LARGE SCALE GENOMIC DNA]</scope>
    <source>
        <strain evidence="6">cv. Fuhuasheng</strain>
        <tissue evidence="5">Leaves</tissue>
    </source>
</reference>
<evidence type="ECO:0000256" key="1">
    <source>
        <dbReference type="ARBA" id="ARBA00005234"/>
    </source>
</evidence>
<evidence type="ECO:0000313" key="5">
    <source>
        <dbReference type="EMBL" id="RYQ85472.1"/>
    </source>
</evidence>
<accession>A0A444X733</accession>
<evidence type="ECO:0000256" key="2">
    <source>
        <dbReference type="ARBA" id="ARBA00022670"/>
    </source>
</evidence>
<gene>
    <name evidence="5" type="ORF">Ahy_B10g105043</name>
</gene>
<dbReference type="SUPFAM" id="SSF54001">
    <property type="entry name" value="Cysteine proteinases"/>
    <property type="match status" value="1"/>
</dbReference>
<dbReference type="EMBL" id="SDMP01000020">
    <property type="protein sequence ID" value="RYQ85472.1"/>
    <property type="molecule type" value="Genomic_DNA"/>
</dbReference>
<proteinExistence type="inferred from homology"/>